<comment type="pathway">
    <text evidence="3 21">Amino-acid biosynthesis; L-lysine biosynthesis via DAP pathway; (S)-tetrahydrodipicolinate from L-aspartate: step 1/4.</text>
</comment>
<comment type="pathway">
    <text evidence="4 21">Amino-acid biosynthesis; L-methionine biosynthesis via de novo pathway; L-homoserine from L-aspartate: step 1/3.</text>
</comment>
<keyword evidence="24" id="KW-1185">Reference proteome</keyword>
<feature type="domain" description="ACT" evidence="22">
    <location>
        <begin position="268"/>
        <end position="339"/>
    </location>
</feature>
<dbReference type="NCBIfam" id="TIGR00656">
    <property type="entry name" value="asp_kin_monofn"/>
    <property type="match status" value="1"/>
</dbReference>
<dbReference type="UniPathway" id="UPA00034">
    <property type="reaction ID" value="UER00015"/>
</dbReference>
<feature type="binding site" evidence="19">
    <location>
        <position position="47"/>
    </location>
    <ligand>
        <name>substrate</name>
    </ligand>
</feature>
<keyword evidence="11" id="KW-0677">Repeat</keyword>
<proteinExistence type="inferred from homology"/>
<feature type="binding site" evidence="19">
    <location>
        <begin position="7"/>
        <end position="10"/>
    </location>
    <ligand>
        <name>ATP</name>
        <dbReference type="ChEBI" id="CHEBI:30616"/>
    </ligand>
</feature>
<feature type="binding site" evidence="19">
    <location>
        <position position="179"/>
    </location>
    <ligand>
        <name>ATP</name>
        <dbReference type="ChEBI" id="CHEBI:30616"/>
    </ligand>
</feature>
<dbReference type="UniPathway" id="UPA00051">
    <property type="reaction ID" value="UER00462"/>
</dbReference>
<evidence type="ECO:0000256" key="7">
    <source>
        <dbReference type="ARBA" id="ARBA00013059"/>
    </source>
</evidence>
<dbReference type="Proteomes" id="UP000318065">
    <property type="component" value="Chromosome"/>
</dbReference>
<dbReference type="FunFam" id="3.40.1160.10:FF:000002">
    <property type="entry name" value="Aspartokinase"/>
    <property type="match status" value="1"/>
</dbReference>
<dbReference type="InterPro" id="IPR041740">
    <property type="entry name" value="AKii-LysC-BS"/>
</dbReference>
<feature type="binding site" evidence="19">
    <location>
        <begin position="173"/>
        <end position="174"/>
    </location>
    <ligand>
        <name>ATP</name>
        <dbReference type="ChEBI" id="CHEBI:30616"/>
    </ligand>
</feature>
<evidence type="ECO:0000256" key="9">
    <source>
        <dbReference type="ARBA" id="ARBA00022605"/>
    </source>
</evidence>
<evidence type="ECO:0000256" key="20">
    <source>
        <dbReference type="RuleBase" id="RU003448"/>
    </source>
</evidence>
<dbReference type="PANTHER" id="PTHR21499">
    <property type="entry name" value="ASPARTATE KINASE"/>
    <property type="match status" value="1"/>
</dbReference>
<evidence type="ECO:0000256" key="5">
    <source>
        <dbReference type="ARBA" id="ARBA00005139"/>
    </source>
</evidence>
<dbReference type="GO" id="GO:0009088">
    <property type="term" value="P:threonine biosynthetic process"/>
    <property type="evidence" value="ECO:0007669"/>
    <property type="project" value="UniProtKB-UniPathway"/>
</dbReference>
<dbReference type="GO" id="GO:0004072">
    <property type="term" value="F:aspartate kinase activity"/>
    <property type="evidence" value="ECO:0007669"/>
    <property type="project" value="UniProtKB-EC"/>
</dbReference>
<evidence type="ECO:0000256" key="21">
    <source>
        <dbReference type="RuleBase" id="RU004249"/>
    </source>
</evidence>
<dbReference type="PIRSF" id="PIRSF000726">
    <property type="entry name" value="Asp_kin"/>
    <property type="match status" value="1"/>
</dbReference>
<dbReference type="NCBIfam" id="NF005155">
    <property type="entry name" value="PRK06635.1-4"/>
    <property type="match status" value="1"/>
</dbReference>
<dbReference type="SUPFAM" id="SSF53633">
    <property type="entry name" value="Carbamate kinase-like"/>
    <property type="match status" value="1"/>
</dbReference>
<dbReference type="EC" id="2.7.2.4" evidence="7 20"/>
<feature type="binding site" evidence="19">
    <location>
        <position position="74"/>
    </location>
    <ligand>
        <name>substrate</name>
    </ligand>
</feature>
<comment type="function">
    <text evidence="2">Catalyzes the phosphorylation of the beta-carboxyl group of aspartic acid with ATP to yield 4-phospho-L-aspartate, which is involved in the branched biosynthetic pathway leading to the biosynthesis of amino acids threonine, isoleucine and methionine.</text>
</comment>
<evidence type="ECO:0000256" key="8">
    <source>
        <dbReference type="ARBA" id="ARBA00016273"/>
    </source>
</evidence>
<evidence type="ECO:0000256" key="2">
    <source>
        <dbReference type="ARBA" id="ARBA00003121"/>
    </source>
</evidence>
<dbReference type="GO" id="GO:0009089">
    <property type="term" value="P:lysine biosynthetic process via diaminopimelate"/>
    <property type="evidence" value="ECO:0007669"/>
    <property type="project" value="UniProtKB-UniPathway"/>
</dbReference>
<evidence type="ECO:0000256" key="17">
    <source>
        <dbReference type="ARBA" id="ARBA00047872"/>
    </source>
</evidence>
<name>A0A510HKF7_9ACTN</name>
<dbReference type="CDD" id="cd04261">
    <property type="entry name" value="AAK_AKii-LysC-BS"/>
    <property type="match status" value="1"/>
</dbReference>
<comment type="catalytic activity">
    <reaction evidence="17 20">
        <text>L-aspartate + ATP = 4-phospho-L-aspartate + ADP</text>
        <dbReference type="Rhea" id="RHEA:23776"/>
        <dbReference type="ChEBI" id="CHEBI:29991"/>
        <dbReference type="ChEBI" id="CHEBI:30616"/>
        <dbReference type="ChEBI" id="CHEBI:57535"/>
        <dbReference type="ChEBI" id="CHEBI:456216"/>
        <dbReference type="EC" id="2.7.2.4"/>
    </reaction>
</comment>
<dbReference type="Pfam" id="PF22468">
    <property type="entry name" value="ACT_9"/>
    <property type="match status" value="1"/>
</dbReference>
<dbReference type="OrthoDB" id="9799110at2"/>
<evidence type="ECO:0000256" key="4">
    <source>
        <dbReference type="ARBA" id="ARBA00004986"/>
    </source>
</evidence>
<gene>
    <name evidence="23" type="ORF">RxyAA322_22380</name>
</gene>
<evidence type="ECO:0000256" key="10">
    <source>
        <dbReference type="ARBA" id="ARBA00022679"/>
    </source>
</evidence>
<dbReference type="InterPro" id="IPR001048">
    <property type="entry name" value="Asp/Glu/Uridylate_kinase"/>
</dbReference>
<dbReference type="InterPro" id="IPR018042">
    <property type="entry name" value="Aspartate_kinase_CS"/>
</dbReference>
<keyword evidence="16" id="KW-0457">Lysine biosynthesis</keyword>
<dbReference type="Pfam" id="PF00696">
    <property type="entry name" value="AA_kinase"/>
    <property type="match status" value="1"/>
</dbReference>
<feature type="binding site" evidence="19">
    <location>
        <begin position="209"/>
        <end position="210"/>
    </location>
    <ligand>
        <name>ATP</name>
        <dbReference type="ChEBI" id="CHEBI:30616"/>
    </ligand>
</feature>
<comment type="function">
    <text evidence="1">Catalyzes the phosphorylation of the beta-carboxyl group of aspartic acid with ATP to yield 4-phospho-L-aspartate, which is involved in the branched biosynthetic pathway leading to the biosynthesis of amino acids lysine, threonine, isoleucine and methionine.</text>
</comment>
<feature type="binding site" evidence="19">
    <location>
        <position position="184"/>
    </location>
    <ligand>
        <name>ATP</name>
        <dbReference type="ChEBI" id="CHEBI:30616"/>
    </ligand>
</feature>
<dbReference type="InterPro" id="IPR045865">
    <property type="entry name" value="ACT-like_dom_sf"/>
</dbReference>
<dbReference type="NCBIfam" id="TIGR00657">
    <property type="entry name" value="asp_kinases"/>
    <property type="match status" value="1"/>
</dbReference>
<evidence type="ECO:0000256" key="1">
    <source>
        <dbReference type="ARBA" id="ARBA00002843"/>
    </source>
</evidence>
<evidence type="ECO:0000256" key="14">
    <source>
        <dbReference type="ARBA" id="ARBA00022840"/>
    </source>
</evidence>
<evidence type="ECO:0000256" key="18">
    <source>
        <dbReference type="ARBA" id="ARBA00063835"/>
    </source>
</evidence>
<dbReference type="PROSITE" id="PS00324">
    <property type="entry name" value="ASPARTOKINASE"/>
    <property type="match status" value="1"/>
</dbReference>
<dbReference type="GO" id="GO:0019877">
    <property type="term" value="P:diaminopimelate biosynthetic process"/>
    <property type="evidence" value="ECO:0007669"/>
    <property type="project" value="UniProtKB-KW"/>
</dbReference>
<dbReference type="AlphaFoldDB" id="A0A510HKF7"/>
<keyword evidence="15" id="KW-0220">Diaminopimelate biosynthesis</keyword>
<dbReference type="Pfam" id="PF01842">
    <property type="entry name" value="ACT"/>
    <property type="match status" value="1"/>
</dbReference>
<dbReference type="CDD" id="cd04923">
    <property type="entry name" value="ACT_AK-LysC-DapG-like_2"/>
    <property type="match status" value="1"/>
</dbReference>
<keyword evidence="13 20" id="KW-0418">Kinase</keyword>
<dbReference type="InterPro" id="IPR005260">
    <property type="entry name" value="Asp_kin_monofn"/>
</dbReference>
<dbReference type="InterPro" id="IPR036393">
    <property type="entry name" value="AceGlu_kinase-like_sf"/>
</dbReference>
<comment type="pathway">
    <text evidence="5 21">Amino-acid biosynthesis; L-threonine biosynthesis; L-threonine from L-aspartate: step 1/5.</text>
</comment>
<evidence type="ECO:0000256" key="19">
    <source>
        <dbReference type="PIRSR" id="PIRSR000726-1"/>
    </source>
</evidence>
<dbReference type="Gene3D" id="3.30.2130.10">
    <property type="entry name" value="VC0802-like"/>
    <property type="match status" value="1"/>
</dbReference>
<sequence>MSIVVQKYGGSSVATAEHIKAVAGKIRRSREAGLDLVVVASAMGKTTDRLLRLAGEVSRDPSPREIDQLLATGEEQSVALLAMALHDRGVPAVSLTGPQAGMRTTGRYGSGVISEIRPDRIRKLLGEGKVVIVAGFQGMNALGDVMTLGRGGSDTTAVALAAALKAERCEIYTDVDGVYTADPRLVPEARRIPLISYAEMAEMAWRGAKVMHPRAVELGALYGVEIHVLSSFDEESPGTIITGGEKVEHLETRETVAGIVHDTDVARITLNGIRTGPGTLSKVFTPLAEKGISVDVIVESGIEEGVADIAFTVSRADFAEARSAAGEVARALGGSVEGEEGLAKVSVVGTGMLNRPGYAARMFAALGAEGIPIRMVSTSEIQVTCVIPAERVQEAVRRLHRDFELEEREDV</sequence>
<dbReference type="SUPFAM" id="SSF55021">
    <property type="entry name" value="ACT-like"/>
    <property type="match status" value="2"/>
</dbReference>
<dbReference type="GO" id="GO:0005524">
    <property type="term" value="F:ATP binding"/>
    <property type="evidence" value="ECO:0007669"/>
    <property type="project" value="UniProtKB-KW"/>
</dbReference>
<evidence type="ECO:0000256" key="13">
    <source>
        <dbReference type="ARBA" id="ARBA00022777"/>
    </source>
</evidence>
<evidence type="ECO:0000259" key="22">
    <source>
        <dbReference type="PROSITE" id="PS51671"/>
    </source>
</evidence>
<evidence type="ECO:0000256" key="11">
    <source>
        <dbReference type="ARBA" id="ARBA00022737"/>
    </source>
</evidence>
<evidence type="ECO:0000256" key="15">
    <source>
        <dbReference type="ARBA" id="ARBA00022915"/>
    </source>
</evidence>
<comment type="similarity">
    <text evidence="6 20">Belongs to the aspartokinase family.</text>
</comment>
<dbReference type="PANTHER" id="PTHR21499:SF3">
    <property type="entry name" value="ASPARTOKINASE"/>
    <property type="match status" value="1"/>
</dbReference>
<dbReference type="FunFam" id="3.30.2130.10:FF:000001">
    <property type="entry name" value="Bifunctional aspartokinase/homoserine dehydrogenase"/>
    <property type="match status" value="1"/>
</dbReference>
<keyword evidence="9 21" id="KW-0028">Amino-acid biosynthesis</keyword>
<dbReference type="CDD" id="cd04913">
    <property type="entry name" value="ACT_AKii-LysC-BS-like_1"/>
    <property type="match status" value="1"/>
</dbReference>
<dbReference type="GO" id="GO:0009090">
    <property type="term" value="P:homoserine biosynthetic process"/>
    <property type="evidence" value="ECO:0007669"/>
    <property type="project" value="TreeGrafter"/>
</dbReference>
<dbReference type="Gene3D" id="3.40.1160.10">
    <property type="entry name" value="Acetylglutamate kinase-like"/>
    <property type="match status" value="1"/>
</dbReference>
<feature type="domain" description="ACT" evidence="22">
    <location>
        <begin position="347"/>
        <end position="411"/>
    </location>
</feature>
<dbReference type="NCBIfam" id="NF005154">
    <property type="entry name" value="PRK06635.1-2"/>
    <property type="match status" value="1"/>
</dbReference>
<accession>A0A510HKF7</accession>
<protein>
    <recommendedName>
        <fullName evidence="8 20">Aspartokinase</fullName>
        <ecNumber evidence="7 20">2.7.2.4</ecNumber>
    </recommendedName>
</protein>
<organism evidence="23 24">
    <name type="scientific">Rubrobacter xylanophilus</name>
    <dbReference type="NCBI Taxonomy" id="49319"/>
    <lineage>
        <taxon>Bacteria</taxon>
        <taxon>Bacillati</taxon>
        <taxon>Actinomycetota</taxon>
        <taxon>Rubrobacteria</taxon>
        <taxon>Rubrobacterales</taxon>
        <taxon>Rubrobacteraceae</taxon>
        <taxon>Rubrobacter</taxon>
    </lineage>
</organism>
<evidence type="ECO:0000313" key="24">
    <source>
        <dbReference type="Proteomes" id="UP000318065"/>
    </source>
</evidence>
<dbReference type="InterPro" id="IPR002912">
    <property type="entry name" value="ACT_dom"/>
</dbReference>
<reference evidence="23" key="1">
    <citation type="journal article" date="2019" name="Microbiol. Resour. Announc.">
        <title>Complete Genome Sequence of Rubrobacter xylanophilus Strain AA3-22, Isolated from Arima Onsen in Japan.</title>
        <authorList>
            <person name="Tomariguchi N."/>
            <person name="Miyazaki K."/>
        </authorList>
    </citation>
    <scope>NUCLEOTIDE SEQUENCE [LARGE SCALE GENOMIC DNA]</scope>
    <source>
        <strain evidence="23">AA3-22</strain>
    </source>
</reference>
<evidence type="ECO:0000256" key="6">
    <source>
        <dbReference type="ARBA" id="ARBA00010122"/>
    </source>
</evidence>
<dbReference type="GO" id="GO:0005829">
    <property type="term" value="C:cytosol"/>
    <property type="evidence" value="ECO:0007669"/>
    <property type="project" value="TreeGrafter"/>
</dbReference>
<evidence type="ECO:0000256" key="12">
    <source>
        <dbReference type="ARBA" id="ARBA00022741"/>
    </source>
</evidence>
<comment type="subunit">
    <text evidence="18">Tetramer consisting of 2 isoforms Alpha (catalytic and regulation) and of a homodimer of 2 isoforms Beta (regulation).</text>
</comment>
<dbReference type="UniPathway" id="UPA00050">
    <property type="reaction ID" value="UER00461"/>
</dbReference>
<keyword evidence="10 20" id="KW-0808">Transferase</keyword>
<dbReference type="InterPro" id="IPR054352">
    <property type="entry name" value="ACT_Aspartokinase"/>
</dbReference>
<dbReference type="EMBL" id="AP019791">
    <property type="protein sequence ID" value="BBL80384.1"/>
    <property type="molecule type" value="Genomic_DNA"/>
</dbReference>
<dbReference type="RefSeq" id="WP_143528396.1">
    <property type="nucleotide sequence ID" value="NZ_AP019791.1"/>
</dbReference>
<dbReference type="PROSITE" id="PS51671">
    <property type="entry name" value="ACT"/>
    <property type="match status" value="2"/>
</dbReference>
<keyword evidence="12 19" id="KW-0547">Nucleotide-binding</keyword>
<dbReference type="InterPro" id="IPR001341">
    <property type="entry name" value="Asp_kinase"/>
</dbReference>
<keyword evidence="14 19" id="KW-0067">ATP-binding</keyword>
<evidence type="ECO:0000313" key="23">
    <source>
        <dbReference type="EMBL" id="BBL80384.1"/>
    </source>
</evidence>
<evidence type="ECO:0000256" key="3">
    <source>
        <dbReference type="ARBA" id="ARBA00004766"/>
    </source>
</evidence>
<evidence type="ECO:0000256" key="16">
    <source>
        <dbReference type="ARBA" id="ARBA00023154"/>
    </source>
</evidence>